<dbReference type="AlphaFoldDB" id="A0A0L0FRK7"/>
<evidence type="ECO:0000256" key="7">
    <source>
        <dbReference type="ARBA" id="ARBA00048768"/>
    </source>
</evidence>
<comment type="catalytic activity">
    <reaction evidence="7 8">
        <text>N-terminal L-glutaminyl-[protein] + H2O = N-terminal L-glutamyl-[protein] + NH4(+)</text>
        <dbReference type="Rhea" id="RHEA:50680"/>
        <dbReference type="Rhea" id="RHEA-COMP:12668"/>
        <dbReference type="Rhea" id="RHEA-COMP:12777"/>
        <dbReference type="ChEBI" id="CHEBI:15377"/>
        <dbReference type="ChEBI" id="CHEBI:28938"/>
        <dbReference type="ChEBI" id="CHEBI:64721"/>
        <dbReference type="ChEBI" id="CHEBI:64722"/>
        <dbReference type="EC" id="3.5.1.122"/>
    </reaction>
</comment>
<evidence type="ECO:0000259" key="9">
    <source>
        <dbReference type="Pfam" id="PF09764"/>
    </source>
</evidence>
<dbReference type="eggNOG" id="KOG3261">
    <property type="taxonomic scope" value="Eukaryota"/>
</dbReference>
<evidence type="ECO:0000256" key="6">
    <source>
        <dbReference type="ARBA" id="ARBA00029677"/>
    </source>
</evidence>
<dbReference type="Proteomes" id="UP000054560">
    <property type="component" value="Unassembled WGS sequence"/>
</dbReference>
<comment type="similarity">
    <text evidence="1 8">Belongs to the NTAQ1 family.</text>
</comment>
<dbReference type="Pfam" id="PF09764">
    <property type="entry name" value="Nt_Gln_amidase"/>
    <property type="match status" value="1"/>
</dbReference>
<dbReference type="EC" id="3.5.1.122" evidence="3 8"/>
<dbReference type="GeneID" id="25908777"/>
<dbReference type="PANTHER" id="PTHR13035:SF0">
    <property type="entry name" value="PROTEIN N-TERMINAL GLUTAMINE AMIDOHYDROLASE"/>
    <property type="match status" value="1"/>
</dbReference>
<feature type="domain" description="Protein N-terminal glutamine amidohydrolase alpha beta roll" evidence="9">
    <location>
        <begin position="8"/>
        <end position="154"/>
    </location>
</feature>
<evidence type="ECO:0000256" key="5">
    <source>
        <dbReference type="ARBA" id="ARBA00022801"/>
    </source>
</evidence>
<reference evidence="10 11" key="1">
    <citation type="submission" date="2011-02" db="EMBL/GenBank/DDBJ databases">
        <title>The Genome Sequence of Sphaeroforma arctica JP610.</title>
        <authorList>
            <consortium name="The Broad Institute Genome Sequencing Platform"/>
            <person name="Russ C."/>
            <person name="Cuomo C."/>
            <person name="Young S.K."/>
            <person name="Zeng Q."/>
            <person name="Gargeya S."/>
            <person name="Alvarado L."/>
            <person name="Berlin A."/>
            <person name="Chapman S.B."/>
            <person name="Chen Z."/>
            <person name="Freedman E."/>
            <person name="Gellesch M."/>
            <person name="Goldberg J."/>
            <person name="Griggs A."/>
            <person name="Gujja S."/>
            <person name="Heilman E."/>
            <person name="Heiman D."/>
            <person name="Howarth C."/>
            <person name="Mehta T."/>
            <person name="Neiman D."/>
            <person name="Pearson M."/>
            <person name="Roberts A."/>
            <person name="Saif S."/>
            <person name="Shea T."/>
            <person name="Shenoy N."/>
            <person name="Sisk P."/>
            <person name="Stolte C."/>
            <person name="Sykes S."/>
            <person name="White J."/>
            <person name="Yandava C."/>
            <person name="Burger G."/>
            <person name="Gray M.W."/>
            <person name="Holland P.W.H."/>
            <person name="King N."/>
            <person name="Lang F.B.F."/>
            <person name="Roger A.J."/>
            <person name="Ruiz-Trillo I."/>
            <person name="Haas B."/>
            <person name="Nusbaum C."/>
            <person name="Birren B."/>
        </authorList>
    </citation>
    <scope>NUCLEOTIDE SEQUENCE [LARGE SCALE GENOMIC DNA]</scope>
    <source>
        <strain evidence="10 11">JP610</strain>
    </source>
</reference>
<evidence type="ECO:0000313" key="10">
    <source>
        <dbReference type="EMBL" id="KNC79324.1"/>
    </source>
</evidence>
<evidence type="ECO:0000256" key="4">
    <source>
        <dbReference type="ARBA" id="ARBA00021247"/>
    </source>
</evidence>
<evidence type="ECO:0000256" key="8">
    <source>
        <dbReference type="RuleBase" id="RU367082"/>
    </source>
</evidence>
<gene>
    <name evidence="10" type="ORF">SARC_08273</name>
</gene>
<feature type="non-terminal residue" evidence="10">
    <location>
        <position position="1"/>
    </location>
</feature>
<dbReference type="OrthoDB" id="191192at2759"/>
<sequence>ANKEAGFKKNTHCHEAELTVCFISNPERKVPVWYQKITNDIRVPMIWDYHVVLLSKCSHTPAGLVYDFDSVLPFPCDGAEYAKLALQISMRRNPCYYGYYRLVPLAYFMEHFGSDRSHMIRADGTWSAPPPVHPCIKPELNNLDEYISMRRISHCEEGSNGTIEAQTLSKTHPALPILELVRALCPLSMALVEDREYIEVDSDSQSSDSGG</sequence>
<dbReference type="STRING" id="667725.A0A0L0FRK7"/>
<comment type="function">
    <text evidence="8">Mediates the side-chain deamidation of N-terminal glutamine residues to glutamate, an important step in N-end rule pathway of protein degradation. Conversion of the resulting N-terminal glutamine to glutamate renders the protein susceptible to arginylation, polyubiquitination and degradation as specified by the N-end rule. Does not act on substrates with internal or C-terminal glutamine and does not act on non-glutamine residues in any position.</text>
</comment>
<protein>
    <recommendedName>
        <fullName evidence="4 8">Protein N-terminal glutamine amidohydrolase</fullName>
        <ecNumber evidence="3 8">3.5.1.122</ecNumber>
    </recommendedName>
    <alternativeName>
        <fullName evidence="6 8">Protein NH2-terminal glutamine deamidase</fullName>
    </alternativeName>
</protein>
<dbReference type="GO" id="GO:0070773">
    <property type="term" value="F:protein-N-terminal glutamine amidohydrolase activity"/>
    <property type="evidence" value="ECO:0007669"/>
    <property type="project" value="UniProtKB-UniRule"/>
</dbReference>
<dbReference type="EMBL" id="KQ242324">
    <property type="protein sequence ID" value="KNC79324.1"/>
    <property type="molecule type" value="Genomic_DNA"/>
</dbReference>
<dbReference type="InterPro" id="IPR023128">
    <property type="entry name" value="Prot_N_Gln_amidohydro_ab_roll"/>
</dbReference>
<evidence type="ECO:0000256" key="3">
    <source>
        <dbReference type="ARBA" id="ARBA00012718"/>
    </source>
</evidence>
<accession>A0A0L0FRK7</accession>
<name>A0A0L0FRK7_9EUKA</name>
<evidence type="ECO:0000256" key="1">
    <source>
        <dbReference type="ARBA" id="ARBA00008985"/>
    </source>
</evidence>
<evidence type="ECO:0000313" key="11">
    <source>
        <dbReference type="Proteomes" id="UP000054560"/>
    </source>
</evidence>
<dbReference type="InterPro" id="IPR037132">
    <property type="entry name" value="N_Gln_amidohydro_ab_roll_sf"/>
</dbReference>
<comment type="subunit">
    <text evidence="2 8">Monomer.</text>
</comment>
<dbReference type="GO" id="GO:0005634">
    <property type="term" value="C:nucleus"/>
    <property type="evidence" value="ECO:0007669"/>
    <property type="project" value="TreeGrafter"/>
</dbReference>
<dbReference type="InterPro" id="IPR039733">
    <property type="entry name" value="NTAQ1"/>
</dbReference>
<dbReference type="Gene3D" id="3.10.620.10">
    <property type="entry name" value="Protein N-terminal glutamine amidohydrolase, alpha beta roll"/>
    <property type="match status" value="1"/>
</dbReference>
<keyword evidence="5 8" id="KW-0378">Hydrolase</keyword>
<dbReference type="RefSeq" id="XP_014153226.1">
    <property type="nucleotide sequence ID" value="XM_014297751.1"/>
</dbReference>
<evidence type="ECO:0000256" key="2">
    <source>
        <dbReference type="ARBA" id="ARBA00011245"/>
    </source>
</evidence>
<proteinExistence type="inferred from homology"/>
<dbReference type="GO" id="GO:0005829">
    <property type="term" value="C:cytosol"/>
    <property type="evidence" value="ECO:0007669"/>
    <property type="project" value="TreeGrafter"/>
</dbReference>
<organism evidence="10 11">
    <name type="scientific">Sphaeroforma arctica JP610</name>
    <dbReference type="NCBI Taxonomy" id="667725"/>
    <lineage>
        <taxon>Eukaryota</taxon>
        <taxon>Ichthyosporea</taxon>
        <taxon>Ichthyophonida</taxon>
        <taxon>Sphaeroforma</taxon>
    </lineage>
</organism>
<dbReference type="GO" id="GO:0008418">
    <property type="term" value="F:protein-N-terminal asparagine amidohydrolase activity"/>
    <property type="evidence" value="ECO:0007669"/>
    <property type="project" value="UniProtKB-UniRule"/>
</dbReference>
<dbReference type="PANTHER" id="PTHR13035">
    <property type="entry name" value="PROTEIN N-TERMINAL GLUTAMINE AMIDOHYDROLASE"/>
    <property type="match status" value="1"/>
</dbReference>
<keyword evidence="11" id="KW-1185">Reference proteome</keyword>